<feature type="region of interest" description="Disordered" evidence="1">
    <location>
        <begin position="1"/>
        <end position="24"/>
    </location>
</feature>
<dbReference type="AlphaFoldDB" id="A0A9X0D2V0"/>
<organism evidence="2 3">
    <name type="scientific">Desmophyllum pertusum</name>
    <dbReference type="NCBI Taxonomy" id="174260"/>
    <lineage>
        <taxon>Eukaryota</taxon>
        <taxon>Metazoa</taxon>
        <taxon>Cnidaria</taxon>
        <taxon>Anthozoa</taxon>
        <taxon>Hexacorallia</taxon>
        <taxon>Scleractinia</taxon>
        <taxon>Caryophylliina</taxon>
        <taxon>Caryophylliidae</taxon>
        <taxon>Desmophyllum</taxon>
    </lineage>
</organism>
<gene>
    <name evidence="2" type="ORF">OS493_017559</name>
</gene>
<accession>A0A9X0D2V0</accession>
<reference evidence="2" key="1">
    <citation type="submission" date="2023-01" db="EMBL/GenBank/DDBJ databases">
        <title>Genome assembly of the deep-sea coral Lophelia pertusa.</title>
        <authorList>
            <person name="Herrera S."/>
            <person name="Cordes E."/>
        </authorList>
    </citation>
    <scope>NUCLEOTIDE SEQUENCE</scope>
    <source>
        <strain evidence="2">USNM1676648</strain>
        <tissue evidence="2">Polyp</tissue>
    </source>
</reference>
<protein>
    <submittedName>
        <fullName evidence="2">Uncharacterized protein</fullName>
    </submittedName>
</protein>
<sequence>MMFGAREPSTRASEQDRPAYDGGQTASETVLMKAPMAGPRNSDIAMIVLVLSRISLRYFLSGCKHGILDSFGVFSQLSLEALTQAGKKQPG</sequence>
<evidence type="ECO:0000256" key="1">
    <source>
        <dbReference type="SAM" id="MobiDB-lite"/>
    </source>
</evidence>
<dbReference type="EMBL" id="MU825882">
    <property type="protein sequence ID" value="KAJ7385182.1"/>
    <property type="molecule type" value="Genomic_DNA"/>
</dbReference>
<name>A0A9X0D2V0_9CNID</name>
<dbReference type="Proteomes" id="UP001163046">
    <property type="component" value="Unassembled WGS sequence"/>
</dbReference>
<comment type="caution">
    <text evidence="2">The sequence shown here is derived from an EMBL/GenBank/DDBJ whole genome shotgun (WGS) entry which is preliminary data.</text>
</comment>
<proteinExistence type="predicted"/>
<keyword evidence="3" id="KW-1185">Reference proteome</keyword>
<evidence type="ECO:0000313" key="2">
    <source>
        <dbReference type="EMBL" id="KAJ7385182.1"/>
    </source>
</evidence>
<evidence type="ECO:0000313" key="3">
    <source>
        <dbReference type="Proteomes" id="UP001163046"/>
    </source>
</evidence>